<evidence type="ECO:0000256" key="1">
    <source>
        <dbReference type="ARBA" id="ARBA00022737"/>
    </source>
</evidence>
<sequence length="346" mass="37261">MGLMLMLKIVMEMRLFIWDSYRLTPLHTAHRCCAELLLDRGANIDARDHKGATPLHCASALGDESAVSFLLLHGASTEARDSKQMTPLHVACAKDRWVCAQLLLEAGADINALARQGNTPLMLACASSSQCANLLLQRGANVNVVDTRGVTTLQFVSAYFGNLSQIAEALVARGADVDAADLRGKTALHVVCQDGGIECFNVLLESGACVLATDALGNTLLLEYGALIDTPSEYRDTPLHAACLFNHPSCVDSSYSKEHTPSPKTIKGIFWHGALIQMLETLLEIQLSIILGSPATPGDKDEDDGFAIEEGAGEFSYTEKSHKDNISERMLGWHLTSGKGKEIGHS</sequence>
<organism evidence="4 5">
    <name type="scientific">Camelina sativa</name>
    <name type="common">False flax</name>
    <name type="synonym">Myagrum sativum</name>
    <dbReference type="NCBI Taxonomy" id="90675"/>
    <lineage>
        <taxon>Eukaryota</taxon>
        <taxon>Viridiplantae</taxon>
        <taxon>Streptophyta</taxon>
        <taxon>Embryophyta</taxon>
        <taxon>Tracheophyta</taxon>
        <taxon>Spermatophyta</taxon>
        <taxon>Magnoliopsida</taxon>
        <taxon>eudicotyledons</taxon>
        <taxon>Gunneridae</taxon>
        <taxon>Pentapetalae</taxon>
        <taxon>rosids</taxon>
        <taxon>malvids</taxon>
        <taxon>Brassicales</taxon>
        <taxon>Brassicaceae</taxon>
        <taxon>Camelineae</taxon>
        <taxon>Camelina</taxon>
    </lineage>
</organism>
<dbReference type="PROSITE" id="PS50088">
    <property type="entry name" value="ANK_REPEAT"/>
    <property type="match status" value="4"/>
</dbReference>
<dbReference type="PRINTS" id="PR01415">
    <property type="entry name" value="ANKYRIN"/>
</dbReference>
<feature type="repeat" description="ANK" evidence="3">
    <location>
        <begin position="116"/>
        <end position="147"/>
    </location>
</feature>
<accession>A0ABM0WAI7</accession>
<dbReference type="InterPro" id="IPR036770">
    <property type="entry name" value="Ankyrin_rpt-contain_sf"/>
</dbReference>
<dbReference type="GeneID" id="104748108"/>
<proteinExistence type="predicted"/>
<keyword evidence="2 3" id="KW-0040">ANK repeat</keyword>
<dbReference type="InterPro" id="IPR002110">
    <property type="entry name" value="Ankyrin_rpt"/>
</dbReference>
<feature type="repeat" description="ANK" evidence="3">
    <location>
        <begin position="183"/>
        <end position="215"/>
    </location>
</feature>
<dbReference type="Pfam" id="PF13637">
    <property type="entry name" value="Ank_4"/>
    <property type="match status" value="1"/>
</dbReference>
<evidence type="ECO:0000256" key="3">
    <source>
        <dbReference type="PROSITE-ProRule" id="PRU00023"/>
    </source>
</evidence>
<protein>
    <submittedName>
        <fullName evidence="5">Serine/threonine-protein phosphatase 6 regulatory ankyrin repeat subunit A-like</fullName>
    </submittedName>
</protein>
<keyword evidence="1" id="KW-0677">Repeat</keyword>
<evidence type="ECO:0000313" key="4">
    <source>
        <dbReference type="Proteomes" id="UP000694864"/>
    </source>
</evidence>
<dbReference type="Gene3D" id="1.25.40.20">
    <property type="entry name" value="Ankyrin repeat-containing domain"/>
    <property type="match status" value="4"/>
</dbReference>
<evidence type="ECO:0000313" key="5">
    <source>
        <dbReference type="RefSeq" id="XP_010468100.1"/>
    </source>
</evidence>
<dbReference type="SUPFAM" id="SSF48403">
    <property type="entry name" value="Ankyrin repeat"/>
    <property type="match status" value="1"/>
</dbReference>
<reference evidence="5" key="2">
    <citation type="submission" date="2025-08" db="UniProtKB">
        <authorList>
            <consortium name="RefSeq"/>
        </authorList>
    </citation>
    <scope>IDENTIFICATION</scope>
    <source>
        <tissue evidence="5">Leaf</tissue>
    </source>
</reference>
<dbReference type="RefSeq" id="XP_010468100.1">
    <property type="nucleotide sequence ID" value="XM_010469798.1"/>
</dbReference>
<dbReference type="PANTHER" id="PTHR24198">
    <property type="entry name" value="ANKYRIN REPEAT AND PROTEIN KINASE DOMAIN-CONTAINING PROTEIN"/>
    <property type="match status" value="1"/>
</dbReference>
<dbReference type="Pfam" id="PF12796">
    <property type="entry name" value="Ank_2"/>
    <property type="match status" value="2"/>
</dbReference>
<name>A0ABM0WAI7_CAMSA</name>
<evidence type="ECO:0000256" key="2">
    <source>
        <dbReference type="ARBA" id="ARBA00023043"/>
    </source>
</evidence>
<dbReference type="Proteomes" id="UP000694864">
    <property type="component" value="Chromosome 15"/>
</dbReference>
<dbReference type="PANTHER" id="PTHR24198:SF165">
    <property type="entry name" value="ANKYRIN REPEAT-CONTAINING PROTEIN-RELATED"/>
    <property type="match status" value="1"/>
</dbReference>
<feature type="repeat" description="ANK" evidence="3">
    <location>
        <begin position="50"/>
        <end position="82"/>
    </location>
</feature>
<dbReference type="PROSITE" id="PS50297">
    <property type="entry name" value="ANK_REP_REGION"/>
    <property type="match status" value="3"/>
</dbReference>
<dbReference type="SMART" id="SM00248">
    <property type="entry name" value="ANK"/>
    <property type="match status" value="7"/>
</dbReference>
<gene>
    <name evidence="5" type="primary">LOC104748108</name>
</gene>
<reference evidence="4" key="1">
    <citation type="journal article" date="2014" name="Nat. Commun.">
        <title>The emerging biofuel crop Camelina sativa retains a highly undifferentiated hexaploid genome structure.</title>
        <authorList>
            <person name="Kagale S."/>
            <person name="Koh C."/>
            <person name="Nixon J."/>
            <person name="Bollina V."/>
            <person name="Clarke W.E."/>
            <person name="Tuteja R."/>
            <person name="Spillane C."/>
            <person name="Robinson S.J."/>
            <person name="Links M.G."/>
            <person name="Clarke C."/>
            <person name="Higgins E.E."/>
            <person name="Huebert T."/>
            <person name="Sharpe A.G."/>
            <person name="Parkin I.A."/>
        </authorList>
    </citation>
    <scope>NUCLEOTIDE SEQUENCE [LARGE SCALE GENOMIC DNA]</scope>
    <source>
        <strain evidence="4">cv. DH55</strain>
    </source>
</reference>
<keyword evidence="4" id="KW-1185">Reference proteome</keyword>
<feature type="repeat" description="ANK" evidence="3">
    <location>
        <begin position="83"/>
        <end position="115"/>
    </location>
</feature>